<reference evidence="6 7" key="2">
    <citation type="submission" date="2023-06" db="EMBL/GenBank/DDBJ databases">
        <title>Identification and characterization of horizontal gene transfer across gut microbiota members of farm animals based on homology search.</title>
        <authorList>
            <person name="Schwarzerova J."/>
            <person name="Nykrynova M."/>
            <person name="Jureckova K."/>
            <person name="Cejkova D."/>
            <person name="Rychlik I."/>
        </authorList>
    </citation>
    <scope>NUCLEOTIDE SEQUENCE [LARGE SCALE GENOMIC DNA]</scope>
    <source>
        <strain evidence="6 7">105_WCHN</strain>
    </source>
</reference>
<keyword evidence="6" id="KW-0347">Helicase</keyword>
<dbReference type="Pfam" id="PF00271">
    <property type="entry name" value="Helicase_C"/>
    <property type="match status" value="1"/>
</dbReference>
<dbReference type="PROSITE" id="PS51192">
    <property type="entry name" value="HELICASE_ATP_BIND_1"/>
    <property type="match status" value="1"/>
</dbReference>
<dbReference type="SUPFAM" id="SSF52540">
    <property type="entry name" value="P-loop containing nucleoside triphosphate hydrolases"/>
    <property type="match status" value="1"/>
</dbReference>
<dbReference type="SMART" id="SM00487">
    <property type="entry name" value="DEXDc"/>
    <property type="match status" value="1"/>
</dbReference>
<evidence type="ECO:0000256" key="3">
    <source>
        <dbReference type="ARBA" id="ARBA00023125"/>
    </source>
</evidence>
<evidence type="ECO:0000256" key="2">
    <source>
        <dbReference type="ARBA" id="ARBA00022840"/>
    </source>
</evidence>
<dbReference type="InterPro" id="IPR014001">
    <property type="entry name" value="Helicase_ATP-bd"/>
</dbReference>
<dbReference type="InterPro" id="IPR006935">
    <property type="entry name" value="Helicase/UvrB_N"/>
</dbReference>
<keyword evidence="2" id="KW-0067">ATP-binding</keyword>
<keyword evidence="3" id="KW-0238">DNA-binding</keyword>
<keyword evidence="7" id="KW-1185">Reference proteome</keyword>
<keyword evidence="1" id="KW-0547">Nucleotide-binding</keyword>
<dbReference type="SMART" id="SM00490">
    <property type="entry name" value="HELICc"/>
    <property type="match status" value="1"/>
</dbReference>
<dbReference type="PANTHER" id="PTHR30580:SF1">
    <property type="entry name" value="COMF OPERON PROTEIN 1"/>
    <property type="match status" value="1"/>
</dbReference>
<evidence type="ECO:0000259" key="4">
    <source>
        <dbReference type="PROSITE" id="PS51192"/>
    </source>
</evidence>
<evidence type="ECO:0000313" key="6">
    <source>
        <dbReference type="EMBL" id="MDM8333006.1"/>
    </source>
</evidence>
<evidence type="ECO:0000313" key="7">
    <source>
        <dbReference type="Proteomes" id="UP001529423"/>
    </source>
</evidence>
<evidence type="ECO:0000259" key="5">
    <source>
        <dbReference type="PROSITE" id="PS51194"/>
    </source>
</evidence>
<dbReference type="Gene3D" id="3.40.50.300">
    <property type="entry name" value="P-loop containing nucleotide triphosphate hydrolases"/>
    <property type="match status" value="2"/>
</dbReference>
<dbReference type="EMBL" id="JAUDEO010000001">
    <property type="protein sequence ID" value="MDM8333006.1"/>
    <property type="molecule type" value="Genomic_DNA"/>
</dbReference>
<dbReference type="Proteomes" id="UP001529423">
    <property type="component" value="Unassembled WGS sequence"/>
</dbReference>
<gene>
    <name evidence="6" type="ORF">QUW46_00190</name>
</gene>
<organism evidence="6 7">
    <name type="scientific">Limosilactobacillus panis</name>
    <dbReference type="NCBI Taxonomy" id="47493"/>
    <lineage>
        <taxon>Bacteria</taxon>
        <taxon>Bacillati</taxon>
        <taxon>Bacillota</taxon>
        <taxon>Bacilli</taxon>
        <taxon>Lactobacillales</taxon>
        <taxon>Lactobacillaceae</taxon>
        <taxon>Limosilactobacillus</taxon>
    </lineage>
</organism>
<evidence type="ECO:0000256" key="1">
    <source>
        <dbReference type="ARBA" id="ARBA00022741"/>
    </source>
</evidence>
<reference evidence="6 7" key="3">
    <citation type="submission" date="2023-06" db="EMBL/GenBank/DDBJ databases">
        <authorList>
            <person name="Zeman M."/>
            <person name="Kubasova T."/>
            <person name="Jahodarova E."/>
            <person name="Nykrynova M."/>
            <person name="Rychlik I."/>
        </authorList>
    </citation>
    <scope>NUCLEOTIDE SEQUENCE [LARGE SCALE GENOMIC DNA]</scope>
    <source>
        <strain evidence="6 7">105_WCHN</strain>
    </source>
</reference>
<dbReference type="RefSeq" id="WP_289558499.1">
    <property type="nucleotide sequence ID" value="NZ_JAUDEO010000001.1"/>
</dbReference>
<dbReference type="PROSITE" id="PS51194">
    <property type="entry name" value="HELICASE_CTER"/>
    <property type="match status" value="1"/>
</dbReference>
<comment type="caution">
    <text evidence="6">The sequence shown here is derived from an EMBL/GenBank/DDBJ whole genome shotgun (WGS) entry which is preliminary data.</text>
</comment>
<keyword evidence="6" id="KW-0378">Hydrolase</keyword>
<name>A0ABT7VLJ9_9LACO</name>
<dbReference type="InterPro" id="IPR027417">
    <property type="entry name" value="P-loop_NTPase"/>
</dbReference>
<feature type="domain" description="Helicase ATP-binding" evidence="4">
    <location>
        <begin position="108"/>
        <end position="260"/>
    </location>
</feature>
<sequence length="443" mass="49508">MTLTEYYGRLVLVNRHQPEIAGVTTLKTITREGAVVRCGRCGQVTPVHEAALPGGEFYCPQCINLGRVSTLCKFYHVPEANQFELKKPVLTWNGKLSPLQARAAKQVADRMVAHQSQLLWAVTGAGKTEMMFPGIAAALARGERLAVASPRVDVCLELYPRLRAAFANTEMALLHGRAERPYHYAQLTVCTTHQLLRFYHAFDNLIIDEVDAFPYAANPLLFYASRQAVKKTGGRLFLTATPDATLQGAVRQRKLAVTYLPLRFHGHLLPTIHCHLARRWRVQLRHQQMPSQLVQAMRSALRKQHRFLLFVPHVKDLAPAAAAVHRYFASQSFVTVHASDPARLTKVQAMRDGQYQFLITTSILERGVTFPEIDVFVLGADDAVFSTAALVQIAGRAGRSASRPTGRVEFWVADHCRRVNQAVRQVAYMNNKGRRCQDAVPAL</sequence>
<dbReference type="Pfam" id="PF04851">
    <property type="entry name" value="ResIII"/>
    <property type="match status" value="1"/>
</dbReference>
<dbReference type="CDD" id="cd18785">
    <property type="entry name" value="SF2_C"/>
    <property type="match status" value="1"/>
</dbReference>
<accession>A0ABT7VLJ9</accession>
<proteinExistence type="predicted"/>
<dbReference type="InterPro" id="IPR001650">
    <property type="entry name" value="Helicase_C-like"/>
</dbReference>
<protein>
    <submittedName>
        <fullName evidence="6">Helicase-related protein</fullName>
    </submittedName>
</protein>
<reference evidence="7" key="1">
    <citation type="submission" date="2023-06" db="EMBL/GenBank/DDBJ databases">
        <title>Identification and characterization of horizontal gene transfer across gut microbiota members of farm animals based on homology search.</title>
        <authorList>
            <person name="Zeman M."/>
            <person name="Kubasova T."/>
            <person name="Jahodarova E."/>
            <person name="Nykrynova M."/>
            <person name="Rychlik I."/>
        </authorList>
    </citation>
    <scope>NUCLEOTIDE SEQUENCE [LARGE SCALE GENOMIC DNA]</scope>
    <source>
        <strain evidence="7">105_WCHN</strain>
    </source>
</reference>
<feature type="domain" description="Helicase C-terminal" evidence="5">
    <location>
        <begin position="292"/>
        <end position="443"/>
    </location>
</feature>
<dbReference type="PANTHER" id="PTHR30580">
    <property type="entry name" value="PRIMOSOMAL PROTEIN N"/>
    <property type="match status" value="1"/>
</dbReference>
<dbReference type="GO" id="GO:0004386">
    <property type="term" value="F:helicase activity"/>
    <property type="evidence" value="ECO:0007669"/>
    <property type="project" value="UniProtKB-KW"/>
</dbReference>